<dbReference type="OrthoDB" id="9769308at2"/>
<sequence>MRKARASLIWLAALTVLSAISGAQAQWRMAAPLPAPVGEIMGAVIGNEWYVLAGLDTATHRPLGLVYVFDAKTGGWTQKTSMPQPAHHVMTAALNGNIYVFGGFMNPPAGREETNEAGWQPVDSSWIYDPLSDRWKSLAPMPTPRGAGWAVALNGKIYVIGGVQADVRGNATAPLSPGSPQRVLGTVEEYDPGTDRWSARAPMPTPRNHLLAAEVAGKIYAIGGRIGSAQITVAEETNVIEEYDPARDQWLNKGRAPVRRSGMAGGASNGRIYVAGGEYQDWEGAKAFWAIQSYDPATGQWQTLPRMQLARHGFAAGLIGGALHVAGGGFQSDGMPTVNTKTAIHEVLQFER</sequence>
<evidence type="ECO:0000256" key="1">
    <source>
        <dbReference type="SAM" id="SignalP"/>
    </source>
</evidence>
<accession>A0A5S4WLI0</accession>
<dbReference type="EMBL" id="VSSR01000040">
    <property type="protein sequence ID" value="TYL80845.1"/>
    <property type="molecule type" value="Genomic_DNA"/>
</dbReference>
<gene>
    <name evidence="2" type="ORF">FXB38_23725</name>
</gene>
<feature type="chain" id="PRO_5024354716" description="Galactose oxidase" evidence="1">
    <location>
        <begin position="26"/>
        <end position="352"/>
    </location>
</feature>
<dbReference type="InterPro" id="IPR006652">
    <property type="entry name" value="Kelch_1"/>
</dbReference>
<comment type="caution">
    <text evidence="2">The sequence shown here is derived from an EMBL/GenBank/DDBJ whole genome shotgun (WGS) entry which is preliminary data.</text>
</comment>
<keyword evidence="3" id="KW-1185">Reference proteome</keyword>
<feature type="signal peptide" evidence="1">
    <location>
        <begin position="1"/>
        <end position="25"/>
    </location>
</feature>
<dbReference type="InterPro" id="IPR011043">
    <property type="entry name" value="Gal_Oxase/kelch_b-propeller"/>
</dbReference>
<dbReference type="RefSeq" id="WP_148753385.1">
    <property type="nucleotide sequence ID" value="NZ_VSSR01000040.1"/>
</dbReference>
<evidence type="ECO:0008006" key="4">
    <source>
        <dbReference type="Google" id="ProtNLM"/>
    </source>
</evidence>
<dbReference type="SMART" id="SM00612">
    <property type="entry name" value="Kelch"/>
    <property type="match status" value="5"/>
</dbReference>
<dbReference type="InterPro" id="IPR015915">
    <property type="entry name" value="Kelch-typ_b-propeller"/>
</dbReference>
<keyword evidence="1" id="KW-0732">Signal</keyword>
<dbReference type="InterPro" id="IPR052392">
    <property type="entry name" value="Kelch-BTB_domain-containing"/>
</dbReference>
<dbReference type="Gene3D" id="2.120.10.80">
    <property type="entry name" value="Kelch-type beta propeller"/>
    <property type="match status" value="2"/>
</dbReference>
<name>A0A5S4WLI0_9BRAD</name>
<proteinExistence type="predicted"/>
<dbReference type="SUPFAM" id="SSF50965">
    <property type="entry name" value="Galactose oxidase, central domain"/>
    <property type="match status" value="1"/>
</dbReference>
<reference evidence="2 3" key="1">
    <citation type="submission" date="2019-08" db="EMBL/GenBank/DDBJ databases">
        <title>Bradyrhizobium hipponensis sp. nov., a rhizobium isolated from a Lupinus angustifolius root nodule in Tunisia.</title>
        <authorList>
            <person name="Off K."/>
            <person name="Rejili M."/>
            <person name="Mars M."/>
            <person name="Brachmann A."/>
            <person name="Marin M."/>
        </authorList>
    </citation>
    <scope>NUCLEOTIDE SEQUENCE [LARGE SCALE GENOMIC DNA]</scope>
    <source>
        <strain evidence="2 3">CTAW11</strain>
    </source>
</reference>
<dbReference type="PANTHER" id="PTHR46375">
    <property type="entry name" value="KELCH REPEAT AND BTB DOMAIN-CONTAINING PROTEIN 13-RELATED"/>
    <property type="match status" value="1"/>
</dbReference>
<evidence type="ECO:0000313" key="3">
    <source>
        <dbReference type="Proteomes" id="UP000324853"/>
    </source>
</evidence>
<dbReference type="Pfam" id="PF01344">
    <property type="entry name" value="Kelch_1"/>
    <property type="match status" value="4"/>
</dbReference>
<evidence type="ECO:0000313" key="2">
    <source>
        <dbReference type="EMBL" id="TYL80845.1"/>
    </source>
</evidence>
<dbReference type="Proteomes" id="UP000324853">
    <property type="component" value="Unassembled WGS sequence"/>
</dbReference>
<protein>
    <recommendedName>
        <fullName evidence="4">Galactose oxidase</fullName>
    </recommendedName>
</protein>
<dbReference type="AlphaFoldDB" id="A0A5S4WLI0"/>
<organism evidence="2 3">
    <name type="scientific">Bradyrhizobium cytisi</name>
    <dbReference type="NCBI Taxonomy" id="515489"/>
    <lineage>
        <taxon>Bacteria</taxon>
        <taxon>Pseudomonadati</taxon>
        <taxon>Pseudomonadota</taxon>
        <taxon>Alphaproteobacteria</taxon>
        <taxon>Hyphomicrobiales</taxon>
        <taxon>Nitrobacteraceae</taxon>
        <taxon>Bradyrhizobium</taxon>
    </lineage>
</organism>
<dbReference type="PANTHER" id="PTHR46375:SF3">
    <property type="entry name" value="KELCH REPEAT AND BTB DOMAIN-CONTAINING PROTEIN 13"/>
    <property type="match status" value="1"/>
</dbReference>